<dbReference type="InterPro" id="IPR036196">
    <property type="entry name" value="Ptyr_pPase_sf"/>
</dbReference>
<dbReference type="CDD" id="cd16345">
    <property type="entry name" value="LMWP_ArsC"/>
    <property type="match status" value="1"/>
</dbReference>
<keyword evidence="4" id="KW-1185">Reference proteome</keyword>
<dbReference type="Proteomes" id="UP001470230">
    <property type="component" value="Unassembled WGS sequence"/>
</dbReference>
<feature type="domain" description="Phosphotyrosine protein phosphatase I" evidence="2">
    <location>
        <begin position="4"/>
        <end position="129"/>
    </location>
</feature>
<dbReference type="Pfam" id="PF01451">
    <property type="entry name" value="LMWPc"/>
    <property type="match status" value="1"/>
</dbReference>
<dbReference type="InterPro" id="IPR023485">
    <property type="entry name" value="Ptyr_pPase"/>
</dbReference>
<dbReference type="PANTHER" id="PTHR43428:SF1">
    <property type="entry name" value="ARSENATE REDUCTASE"/>
    <property type="match status" value="1"/>
</dbReference>
<evidence type="ECO:0000259" key="2">
    <source>
        <dbReference type="SMART" id="SM00226"/>
    </source>
</evidence>
<comment type="caution">
    <text evidence="3">The sequence shown here is derived from an EMBL/GenBank/DDBJ whole genome shotgun (WGS) entry which is preliminary data.</text>
</comment>
<keyword evidence="1" id="KW-0059">Arsenical resistance</keyword>
<sequence length="135" mass="15217">MSKPKVAFICVHNSCRSQIAEALGKYLASGTFDSYSAGTETKPQINQDAVRLMKQVYGIDMVKTQYSKLLSDIPKVDVVITMGCNVQCPDLPCKYREDWGLDDPTGKSDEIFLQVIKVIDEKVRDLEKRIKNLIK</sequence>
<gene>
    <name evidence="3" type="ORF">M9Y10_015654</name>
</gene>
<name>A0ABR2L2T9_9EUKA</name>
<evidence type="ECO:0000313" key="3">
    <source>
        <dbReference type="EMBL" id="KAK8897689.1"/>
    </source>
</evidence>
<evidence type="ECO:0000313" key="4">
    <source>
        <dbReference type="Proteomes" id="UP001470230"/>
    </source>
</evidence>
<dbReference type="SMART" id="SM00226">
    <property type="entry name" value="LMWPc"/>
    <property type="match status" value="1"/>
</dbReference>
<evidence type="ECO:0000256" key="1">
    <source>
        <dbReference type="ARBA" id="ARBA00022849"/>
    </source>
</evidence>
<dbReference type="Gene3D" id="3.40.50.2300">
    <property type="match status" value="1"/>
</dbReference>
<dbReference type="SUPFAM" id="SSF52788">
    <property type="entry name" value="Phosphotyrosine protein phosphatases I"/>
    <property type="match status" value="1"/>
</dbReference>
<accession>A0ABR2L2T9</accession>
<dbReference type="EMBL" id="JAPFFF010000002">
    <property type="protein sequence ID" value="KAK8897689.1"/>
    <property type="molecule type" value="Genomic_DNA"/>
</dbReference>
<organism evidence="3 4">
    <name type="scientific">Tritrichomonas musculus</name>
    <dbReference type="NCBI Taxonomy" id="1915356"/>
    <lineage>
        <taxon>Eukaryota</taxon>
        <taxon>Metamonada</taxon>
        <taxon>Parabasalia</taxon>
        <taxon>Tritrichomonadida</taxon>
        <taxon>Tritrichomonadidae</taxon>
        <taxon>Tritrichomonas</taxon>
    </lineage>
</organism>
<dbReference type="PANTHER" id="PTHR43428">
    <property type="entry name" value="ARSENATE REDUCTASE"/>
    <property type="match status" value="1"/>
</dbReference>
<reference evidence="3 4" key="1">
    <citation type="submission" date="2024-04" db="EMBL/GenBank/DDBJ databases">
        <title>Tritrichomonas musculus Genome.</title>
        <authorList>
            <person name="Alves-Ferreira E."/>
            <person name="Grigg M."/>
            <person name="Lorenzi H."/>
            <person name="Galac M."/>
        </authorList>
    </citation>
    <scope>NUCLEOTIDE SEQUENCE [LARGE SCALE GENOMIC DNA]</scope>
    <source>
        <strain evidence="3 4">EAF2021</strain>
    </source>
</reference>
<protein>
    <recommendedName>
        <fullName evidence="2">Phosphotyrosine protein phosphatase I domain-containing protein</fullName>
    </recommendedName>
</protein>
<proteinExistence type="predicted"/>